<dbReference type="Gene3D" id="3.40.50.720">
    <property type="entry name" value="NAD(P)-binding Rossmann-like Domain"/>
    <property type="match status" value="1"/>
</dbReference>
<dbReference type="AlphaFoldDB" id="A0A0M2T3V3"/>
<dbReference type="Proteomes" id="UP000034166">
    <property type="component" value="Unassembled WGS sequence"/>
</dbReference>
<feature type="domain" description="UDP-glucose/GDP-mannose dehydrogenase N-terminal" evidence="1">
    <location>
        <begin position="1"/>
        <end position="62"/>
    </location>
</feature>
<gene>
    <name evidence="2" type="ORF">WQ57_01300</name>
</gene>
<dbReference type="PANTHER" id="PTHR43750:SF3">
    <property type="entry name" value="UDP-GLUCOSE 6-DEHYDROGENASE TUAD"/>
    <property type="match status" value="1"/>
</dbReference>
<sequence length="85" mass="9067">MKITVAGTGYVGLVNGVCLAEMGHEVVCIDRDETKVNALQKGIPTIYEPGLEGLLKKNTRSTFPVGTNAKIGEIIPRLKPPPVHA</sequence>
<evidence type="ECO:0000259" key="1">
    <source>
        <dbReference type="Pfam" id="PF03721"/>
    </source>
</evidence>
<proteinExistence type="predicted"/>
<dbReference type="GO" id="GO:0016616">
    <property type="term" value="F:oxidoreductase activity, acting on the CH-OH group of donors, NAD or NADP as acceptor"/>
    <property type="evidence" value="ECO:0007669"/>
    <property type="project" value="InterPro"/>
</dbReference>
<reference evidence="2 3" key="1">
    <citation type="submission" date="2015-04" db="EMBL/GenBank/DDBJ databases">
        <title>Taxonomic description and genome sequence of Bacillus campisalis sp. nov., a novel member of the genus Bacillus isolated from solar saltern.</title>
        <authorList>
            <person name="Mathan Kumar R."/>
            <person name="Kaur G."/>
            <person name="Kumar A."/>
            <person name="Singh N.K."/>
            <person name="Kaur N."/>
            <person name="Kumar N."/>
            <person name="Mayilraj S."/>
        </authorList>
    </citation>
    <scope>NUCLEOTIDE SEQUENCE [LARGE SCALE GENOMIC DNA]</scope>
    <source>
        <strain evidence="2 3">SA2-6</strain>
    </source>
</reference>
<dbReference type="PANTHER" id="PTHR43750">
    <property type="entry name" value="UDP-GLUCOSE 6-DEHYDROGENASE TUAD"/>
    <property type="match status" value="1"/>
</dbReference>
<dbReference type="SUPFAM" id="SSF51735">
    <property type="entry name" value="NAD(P)-binding Rossmann-fold domains"/>
    <property type="match status" value="1"/>
</dbReference>
<keyword evidence="3" id="KW-1185">Reference proteome</keyword>
<dbReference type="EMBL" id="LAYY01000001">
    <property type="protein sequence ID" value="KKK39937.1"/>
    <property type="molecule type" value="Genomic_DNA"/>
</dbReference>
<accession>A0A0M2T3V3</accession>
<comment type="caution">
    <text evidence="2">The sequence shown here is derived from an EMBL/GenBank/DDBJ whole genome shotgun (WGS) entry which is preliminary data.</text>
</comment>
<evidence type="ECO:0000313" key="3">
    <source>
        <dbReference type="Proteomes" id="UP000034166"/>
    </source>
</evidence>
<dbReference type="PATRIC" id="fig|1408103.3.peg.284"/>
<dbReference type="OrthoDB" id="2913664at2"/>
<dbReference type="InterPro" id="IPR036291">
    <property type="entry name" value="NAD(P)-bd_dom_sf"/>
</dbReference>
<organism evidence="2 3">
    <name type="scientific">Mesobacillus campisalis</name>
    <dbReference type="NCBI Taxonomy" id="1408103"/>
    <lineage>
        <taxon>Bacteria</taxon>
        <taxon>Bacillati</taxon>
        <taxon>Bacillota</taxon>
        <taxon>Bacilli</taxon>
        <taxon>Bacillales</taxon>
        <taxon>Bacillaceae</taxon>
        <taxon>Mesobacillus</taxon>
    </lineage>
</organism>
<dbReference type="InterPro" id="IPR001732">
    <property type="entry name" value="UDP-Glc/GDP-Man_DH_N"/>
</dbReference>
<protein>
    <recommendedName>
        <fullName evidence="1">UDP-glucose/GDP-mannose dehydrogenase N-terminal domain-containing protein</fullName>
    </recommendedName>
</protein>
<name>A0A0M2T3V3_9BACI</name>
<evidence type="ECO:0000313" key="2">
    <source>
        <dbReference type="EMBL" id="KKK39937.1"/>
    </source>
</evidence>
<dbReference type="GO" id="GO:0051287">
    <property type="term" value="F:NAD binding"/>
    <property type="evidence" value="ECO:0007669"/>
    <property type="project" value="InterPro"/>
</dbReference>
<dbReference type="Pfam" id="PF03721">
    <property type="entry name" value="UDPG_MGDP_dh_N"/>
    <property type="match status" value="1"/>
</dbReference>